<evidence type="ECO:0000313" key="2">
    <source>
        <dbReference type="WBParaSite" id="nRc.2.0.1.t37010-RA"/>
    </source>
</evidence>
<protein>
    <submittedName>
        <fullName evidence="2">Uncharacterized protein</fullName>
    </submittedName>
</protein>
<keyword evidence="1" id="KW-1185">Reference proteome</keyword>
<evidence type="ECO:0000313" key="1">
    <source>
        <dbReference type="Proteomes" id="UP000887565"/>
    </source>
</evidence>
<accession>A0A915KF57</accession>
<reference evidence="2" key="1">
    <citation type="submission" date="2022-11" db="UniProtKB">
        <authorList>
            <consortium name="WormBaseParasite"/>
        </authorList>
    </citation>
    <scope>IDENTIFICATION</scope>
</reference>
<proteinExistence type="predicted"/>
<name>A0A915KF57_ROMCU</name>
<dbReference type="AlphaFoldDB" id="A0A915KF57"/>
<organism evidence="1 2">
    <name type="scientific">Romanomermis culicivorax</name>
    <name type="common">Nematode worm</name>
    <dbReference type="NCBI Taxonomy" id="13658"/>
    <lineage>
        <taxon>Eukaryota</taxon>
        <taxon>Metazoa</taxon>
        <taxon>Ecdysozoa</taxon>
        <taxon>Nematoda</taxon>
        <taxon>Enoplea</taxon>
        <taxon>Dorylaimia</taxon>
        <taxon>Mermithida</taxon>
        <taxon>Mermithoidea</taxon>
        <taxon>Mermithidae</taxon>
        <taxon>Romanomermis</taxon>
    </lineage>
</organism>
<dbReference type="Proteomes" id="UP000887565">
    <property type="component" value="Unplaced"/>
</dbReference>
<sequence>MQIIGKTKITAKKCILPKLTNIDPAGLFEHGFLAVPFGRHPFVLSPQNANISERQSVRLRLSQIRCHAWCPGRKFRCFGPKRCKKIDYTLVKDFTIVSRLIHRTSITLTLAIPATLPALPLGASRLLLTVRCTRASKTSRVDIIGSRLWVDCRDATWAARCWGREGFAVLAVPAETDNMVAGSDKQGLELDKRWVVELPVGRLVLA</sequence>
<dbReference type="WBParaSite" id="nRc.2.0.1.t37010-RA">
    <property type="protein sequence ID" value="nRc.2.0.1.t37010-RA"/>
    <property type="gene ID" value="nRc.2.0.1.g37010"/>
</dbReference>